<protein>
    <recommendedName>
        <fullName evidence="3">histidine kinase</fullName>
        <ecNumber evidence="3">2.7.13.3</ecNumber>
    </recommendedName>
</protein>
<evidence type="ECO:0000256" key="9">
    <source>
        <dbReference type="ARBA" id="ARBA00023012"/>
    </source>
</evidence>
<dbReference type="PANTHER" id="PTHR45436">
    <property type="entry name" value="SENSOR HISTIDINE KINASE YKOH"/>
    <property type="match status" value="1"/>
</dbReference>
<evidence type="ECO:0000256" key="6">
    <source>
        <dbReference type="ARBA" id="ARBA00022692"/>
    </source>
</evidence>
<keyword evidence="7 14" id="KW-0418">Kinase</keyword>
<dbReference type="InterPro" id="IPR003660">
    <property type="entry name" value="HAMP_dom"/>
</dbReference>
<proteinExistence type="predicted"/>
<evidence type="ECO:0000256" key="8">
    <source>
        <dbReference type="ARBA" id="ARBA00022989"/>
    </source>
</evidence>
<comment type="catalytic activity">
    <reaction evidence="1">
        <text>ATP + protein L-histidine = ADP + protein N-phospho-L-histidine.</text>
        <dbReference type="EC" id="2.7.13.3"/>
    </reaction>
</comment>
<evidence type="ECO:0000256" key="2">
    <source>
        <dbReference type="ARBA" id="ARBA00004370"/>
    </source>
</evidence>
<evidence type="ECO:0000259" key="12">
    <source>
        <dbReference type="PROSITE" id="PS50109"/>
    </source>
</evidence>
<sequence length="440" mass="47956">MVSAIGSWRTKIVRVSLRAKVALFFSALTIVLLIAQALGVKTLAEAQEERLITALIRDDLASVLRSYRSDPALMPPFDVRLNGYVSAADRPQLALPDSVTQLADGTHEIILDDREIHVAIVSLGAGRLYRVYDFSTYEQRFRQVINALMAGTGVFALFTIWCAFWLSGLLVRQVASLAQQVKSLRLGGSASLNTGKYDEAEVGELAEAFNDYHRRMAEMVEREKEFAGNVSHELRTPLTVIKTSCELLEHDASIGAKSRARLQQIERAADGMKDLVEALLLLAREKPPADVGAVCVVDAIEEAIDPAAATLKAKGIETRIDIDRTVQVDASRSVLGLVLSNLIDNAVRYTDRGEIAFSFADGWLQIEDTGHGIPADALPHVFDRGYQARTAAPGFGIGLAIVKKICDRHGWAIRIGSEPNKGTLVSLCLPAAKPARTELT</sequence>
<dbReference type="EMBL" id="QTQX01000022">
    <property type="protein sequence ID" value="RQT22176.1"/>
    <property type="molecule type" value="Genomic_DNA"/>
</dbReference>
<evidence type="ECO:0000256" key="7">
    <source>
        <dbReference type="ARBA" id="ARBA00022777"/>
    </source>
</evidence>
<dbReference type="PANTHER" id="PTHR45436:SF16">
    <property type="entry name" value="HISTIDINE KINASE"/>
    <property type="match status" value="1"/>
</dbReference>
<dbReference type="InterPro" id="IPR003594">
    <property type="entry name" value="HATPase_dom"/>
</dbReference>
<evidence type="ECO:0000313" key="15">
    <source>
        <dbReference type="Proteomes" id="UP000269271"/>
    </source>
</evidence>
<dbReference type="Pfam" id="PF02518">
    <property type="entry name" value="HATPase_c"/>
    <property type="match status" value="1"/>
</dbReference>
<dbReference type="InterPro" id="IPR004358">
    <property type="entry name" value="Sig_transdc_His_kin-like_C"/>
</dbReference>
<dbReference type="PROSITE" id="PS50109">
    <property type="entry name" value="HIS_KIN"/>
    <property type="match status" value="1"/>
</dbReference>
<keyword evidence="4" id="KW-0597">Phosphoprotein</keyword>
<dbReference type="SUPFAM" id="SSF47384">
    <property type="entry name" value="Homodimeric domain of signal transducing histidine kinase"/>
    <property type="match status" value="1"/>
</dbReference>
<evidence type="ECO:0000256" key="11">
    <source>
        <dbReference type="SAM" id="Phobius"/>
    </source>
</evidence>
<keyword evidence="10 11" id="KW-0472">Membrane</keyword>
<keyword evidence="9" id="KW-0902">Two-component regulatory system</keyword>
<dbReference type="Gene3D" id="3.30.565.10">
    <property type="entry name" value="Histidine kinase-like ATPase, C-terminal domain"/>
    <property type="match status" value="1"/>
</dbReference>
<evidence type="ECO:0000256" key="4">
    <source>
        <dbReference type="ARBA" id="ARBA00022553"/>
    </source>
</evidence>
<dbReference type="InterPro" id="IPR036890">
    <property type="entry name" value="HATPase_C_sf"/>
</dbReference>
<dbReference type="CDD" id="cd00082">
    <property type="entry name" value="HisKA"/>
    <property type="match status" value="1"/>
</dbReference>
<dbReference type="GO" id="GO:0005886">
    <property type="term" value="C:plasma membrane"/>
    <property type="evidence" value="ECO:0007669"/>
    <property type="project" value="TreeGrafter"/>
</dbReference>
<feature type="domain" description="HAMP" evidence="13">
    <location>
        <begin position="168"/>
        <end position="221"/>
    </location>
</feature>
<feature type="transmembrane region" description="Helical" evidence="11">
    <location>
        <begin position="144"/>
        <end position="166"/>
    </location>
</feature>
<comment type="caution">
    <text evidence="14">The sequence shown here is derived from an EMBL/GenBank/DDBJ whole genome shotgun (WGS) entry which is preliminary data.</text>
</comment>
<feature type="domain" description="Histidine kinase" evidence="12">
    <location>
        <begin position="229"/>
        <end position="433"/>
    </location>
</feature>
<dbReference type="SUPFAM" id="SSF55874">
    <property type="entry name" value="ATPase domain of HSP90 chaperone/DNA topoisomerase II/histidine kinase"/>
    <property type="match status" value="1"/>
</dbReference>
<evidence type="ECO:0000256" key="3">
    <source>
        <dbReference type="ARBA" id="ARBA00012438"/>
    </source>
</evidence>
<gene>
    <name evidence="14" type="ORF">DF037_29190</name>
</gene>
<dbReference type="SMART" id="SM00388">
    <property type="entry name" value="HisKA"/>
    <property type="match status" value="1"/>
</dbReference>
<dbReference type="InterPro" id="IPR003661">
    <property type="entry name" value="HisK_dim/P_dom"/>
</dbReference>
<dbReference type="InterPro" id="IPR050428">
    <property type="entry name" value="TCS_sensor_his_kinase"/>
</dbReference>
<comment type="subcellular location">
    <subcellularLocation>
        <location evidence="2">Membrane</location>
    </subcellularLocation>
</comment>
<name>A0A3N8QSB1_9BURK</name>
<reference evidence="14 15" key="1">
    <citation type="submission" date="2018-08" db="EMBL/GenBank/DDBJ databases">
        <title>Comparative analysis of Burkholderia isolates from Puerto Rico.</title>
        <authorList>
            <person name="Hall C."/>
            <person name="Sahl J."/>
            <person name="Wagner D."/>
        </authorList>
    </citation>
    <scope>NUCLEOTIDE SEQUENCE [LARGE SCALE GENOMIC DNA]</scope>
    <source>
        <strain evidence="14 15">Bp9001</strain>
    </source>
</reference>
<keyword evidence="8 11" id="KW-1133">Transmembrane helix</keyword>
<dbReference type="SMART" id="SM00387">
    <property type="entry name" value="HATPase_c"/>
    <property type="match status" value="1"/>
</dbReference>
<dbReference type="Pfam" id="PF00512">
    <property type="entry name" value="HisKA"/>
    <property type="match status" value="1"/>
</dbReference>
<dbReference type="Gene3D" id="6.10.340.10">
    <property type="match status" value="1"/>
</dbReference>
<keyword evidence="5" id="KW-0808">Transferase</keyword>
<dbReference type="AlphaFoldDB" id="A0A3N8QSB1"/>
<organism evidence="14 15">
    <name type="scientific">Burkholderia contaminans</name>
    <dbReference type="NCBI Taxonomy" id="488447"/>
    <lineage>
        <taxon>Bacteria</taxon>
        <taxon>Pseudomonadati</taxon>
        <taxon>Pseudomonadota</taxon>
        <taxon>Betaproteobacteria</taxon>
        <taxon>Burkholderiales</taxon>
        <taxon>Burkholderiaceae</taxon>
        <taxon>Burkholderia</taxon>
        <taxon>Burkholderia cepacia complex</taxon>
    </lineage>
</organism>
<dbReference type="InterPro" id="IPR036097">
    <property type="entry name" value="HisK_dim/P_sf"/>
</dbReference>
<keyword evidence="6 11" id="KW-0812">Transmembrane</keyword>
<dbReference type="CDD" id="cd00075">
    <property type="entry name" value="HATPase"/>
    <property type="match status" value="1"/>
</dbReference>
<dbReference type="PROSITE" id="PS50885">
    <property type="entry name" value="HAMP"/>
    <property type="match status" value="1"/>
</dbReference>
<evidence type="ECO:0000256" key="5">
    <source>
        <dbReference type="ARBA" id="ARBA00022679"/>
    </source>
</evidence>
<dbReference type="Proteomes" id="UP000269271">
    <property type="component" value="Unassembled WGS sequence"/>
</dbReference>
<feature type="transmembrane region" description="Helical" evidence="11">
    <location>
        <begin position="21"/>
        <end position="40"/>
    </location>
</feature>
<dbReference type="InterPro" id="IPR005467">
    <property type="entry name" value="His_kinase_dom"/>
</dbReference>
<evidence type="ECO:0000313" key="14">
    <source>
        <dbReference type="EMBL" id="RQT22176.1"/>
    </source>
</evidence>
<evidence type="ECO:0000256" key="1">
    <source>
        <dbReference type="ARBA" id="ARBA00000085"/>
    </source>
</evidence>
<accession>A0A3N8QSB1</accession>
<dbReference type="EC" id="2.7.13.3" evidence="3"/>
<evidence type="ECO:0000259" key="13">
    <source>
        <dbReference type="PROSITE" id="PS50885"/>
    </source>
</evidence>
<evidence type="ECO:0000256" key="10">
    <source>
        <dbReference type="ARBA" id="ARBA00023136"/>
    </source>
</evidence>
<dbReference type="PRINTS" id="PR00344">
    <property type="entry name" value="BCTRLSENSOR"/>
</dbReference>
<dbReference type="GO" id="GO:0000155">
    <property type="term" value="F:phosphorelay sensor kinase activity"/>
    <property type="evidence" value="ECO:0007669"/>
    <property type="project" value="InterPro"/>
</dbReference>
<dbReference type="Gene3D" id="1.10.287.130">
    <property type="match status" value="1"/>
</dbReference>